<sequence length="455" mass="48215">MNKKLIAITIAGLFPTAMAHAFGVGDLVSIGVQAGSEIVRAAGSKAVDTIKDSMRDPEAEAREKEEQERKLAEQMQKQIDEIEAMPNLRPIDRERLVLKLKQTWQASKETQAFVEYAEAQQKAERDRVLTVGGIAGVVGRAAMSSPSLVVAQADLMANNPVWRAEQRMHNEAAFRQADAMVAAGIPQAKAQGVLAQADALKDTGLTQAGTKAIVDNAEELAKVKQTSQDAAILLASANETSIPSAPQASGAGSAVPDAGASTKAAVTAVASVDVQSQAQATPPDAAQNRMSDAFSPDLGKKIWIEFEGAPNETEALRKLLQERGHVVVQDREEAEVVYLIQGEFVVPETKMHEGLTKSVGNLLESPAQAIEPPARKALGAIGSGIGRFMLAAAGATAPAQQENGYHQSVLLVIARQPKDGKETRASVVRDAQGETIEAVELAQGAKEDLYRVLGI</sequence>
<evidence type="ECO:0000256" key="2">
    <source>
        <dbReference type="SAM" id="SignalP"/>
    </source>
</evidence>
<feature type="signal peptide" evidence="2">
    <location>
        <begin position="1"/>
        <end position="19"/>
    </location>
</feature>
<proteinExistence type="predicted"/>
<gene>
    <name evidence="3" type="ORF">Ga0061068_1173</name>
</gene>
<accession>A0A0K6IXE3</accession>
<dbReference type="Proteomes" id="UP000182108">
    <property type="component" value="Unassembled WGS sequence"/>
</dbReference>
<evidence type="ECO:0000313" key="4">
    <source>
        <dbReference type="Proteomes" id="UP000182108"/>
    </source>
</evidence>
<dbReference type="AlphaFoldDB" id="A0A0K6IXE3"/>
<keyword evidence="2" id="KW-0732">Signal</keyword>
<evidence type="ECO:0008006" key="5">
    <source>
        <dbReference type="Google" id="ProtNLM"/>
    </source>
</evidence>
<dbReference type="EMBL" id="CYHH01000017">
    <property type="protein sequence ID" value="CUB08002.1"/>
    <property type="molecule type" value="Genomic_DNA"/>
</dbReference>
<feature type="chain" id="PRO_5005505963" description="Sporulation related domain" evidence="2">
    <location>
        <begin position="20"/>
        <end position="455"/>
    </location>
</feature>
<reference evidence="4" key="1">
    <citation type="submission" date="2015-08" db="EMBL/GenBank/DDBJ databases">
        <authorList>
            <person name="Babu N.S."/>
            <person name="Beckwith C.J."/>
            <person name="Beseler K.G."/>
            <person name="Brison A."/>
            <person name="Carone J.V."/>
            <person name="Caskin T.P."/>
            <person name="Diamond M."/>
            <person name="Durham M.E."/>
            <person name="Foxe J.M."/>
            <person name="Go M."/>
            <person name="Henderson B.A."/>
            <person name="Jones I.B."/>
            <person name="McGettigan J.A."/>
            <person name="Micheletti S.J."/>
            <person name="Nasrallah M.E."/>
            <person name="Ortiz D."/>
            <person name="Piller C.R."/>
            <person name="Privatt S.R."/>
            <person name="Schneider S.L."/>
            <person name="Sharp S."/>
            <person name="Smith T.C."/>
            <person name="Stanton J.D."/>
            <person name="Ullery H.E."/>
            <person name="Wilson R.J."/>
            <person name="Serrano M.G."/>
            <person name="Buck G."/>
            <person name="Lee V."/>
            <person name="Wang Y."/>
            <person name="Carvalho R."/>
            <person name="Voegtly L."/>
            <person name="Shi R."/>
            <person name="Duckworth R."/>
            <person name="Johnson A."/>
            <person name="Loviza R."/>
            <person name="Walstead R."/>
            <person name="Shah Z."/>
            <person name="Kiflezghi M."/>
            <person name="Wade K."/>
            <person name="Ball S.L."/>
            <person name="Bradley K.W."/>
            <person name="Asai D.J."/>
            <person name="Bowman C.A."/>
            <person name="Russell D.A."/>
            <person name="Pope W.H."/>
            <person name="Jacobs-Sera D."/>
            <person name="Hendrix R.W."/>
            <person name="Hatfull G.F."/>
        </authorList>
    </citation>
    <scope>NUCLEOTIDE SEQUENCE [LARGE SCALE GENOMIC DNA]</scope>
    <source>
        <strain evidence="4">JCM 19170</strain>
    </source>
</reference>
<evidence type="ECO:0000313" key="3">
    <source>
        <dbReference type="EMBL" id="CUB08002.1"/>
    </source>
</evidence>
<keyword evidence="1" id="KW-0175">Coiled coil</keyword>
<feature type="coiled-coil region" evidence="1">
    <location>
        <begin position="58"/>
        <end position="85"/>
    </location>
</feature>
<protein>
    <recommendedName>
        <fullName evidence="5">Sporulation related domain</fullName>
    </recommendedName>
</protein>
<dbReference type="RefSeq" id="WP_055424247.1">
    <property type="nucleotide sequence ID" value="NZ_CYHH01000017.1"/>
</dbReference>
<evidence type="ECO:0000256" key="1">
    <source>
        <dbReference type="SAM" id="Coils"/>
    </source>
</evidence>
<name>A0A0K6IXE3_9PROT</name>
<keyword evidence="4" id="KW-1185">Reference proteome</keyword>
<dbReference type="OrthoDB" id="9973288at2"/>
<organism evidence="3 4">
    <name type="scientific">Tepidiphilus thermophilus</name>
    <dbReference type="NCBI Taxonomy" id="876478"/>
    <lineage>
        <taxon>Bacteria</taxon>
        <taxon>Pseudomonadati</taxon>
        <taxon>Pseudomonadota</taxon>
        <taxon>Hydrogenophilia</taxon>
        <taxon>Hydrogenophilales</taxon>
        <taxon>Hydrogenophilaceae</taxon>
        <taxon>Tepidiphilus</taxon>
    </lineage>
</organism>